<dbReference type="InterPro" id="IPR012910">
    <property type="entry name" value="Plug_dom"/>
</dbReference>
<evidence type="ECO:0000256" key="5">
    <source>
        <dbReference type="ARBA" id="ARBA00022729"/>
    </source>
</evidence>
<dbReference type="Gene3D" id="2.170.130.10">
    <property type="entry name" value="TonB-dependent receptor, plug domain"/>
    <property type="match status" value="1"/>
</dbReference>
<evidence type="ECO:0000256" key="2">
    <source>
        <dbReference type="ARBA" id="ARBA00022448"/>
    </source>
</evidence>
<evidence type="ECO:0000256" key="1">
    <source>
        <dbReference type="ARBA" id="ARBA00004571"/>
    </source>
</evidence>
<dbReference type="InterPro" id="IPR036942">
    <property type="entry name" value="Beta-barrel_TonB_sf"/>
</dbReference>
<evidence type="ECO:0000256" key="6">
    <source>
        <dbReference type="ARBA" id="ARBA00023077"/>
    </source>
</evidence>
<dbReference type="InterPro" id="IPR037066">
    <property type="entry name" value="Plug_dom_sf"/>
</dbReference>
<comment type="similarity">
    <text evidence="10 11">Belongs to the TonB-dependent receptor family.</text>
</comment>
<evidence type="ECO:0000256" key="3">
    <source>
        <dbReference type="ARBA" id="ARBA00022452"/>
    </source>
</evidence>
<keyword evidence="6 11" id="KW-0798">TonB box</keyword>
<keyword evidence="4 10" id="KW-0812">Transmembrane</keyword>
<dbReference type="InterPro" id="IPR039426">
    <property type="entry name" value="TonB-dep_rcpt-like"/>
</dbReference>
<proteinExistence type="inferred from homology"/>
<reference evidence="14" key="1">
    <citation type="submission" date="2021-08" db="EMBL/GenBank/DDBJ databases">
        <title>Flavobacterium sp. strain CC-SYL302.</title>
        <authorList>
            <person name="Lin S.-Y."/>
            <person name="Lee T.-H."/>
            <person name="Young C.-C."/>
        </authorList>
    </citation>
    <scope>NUCLEOTIDE SEQUENCE</scope>
    <source>
        <strain evidence="14">CC-SYL302</strain>
    </source>
</reference>
<evidence type="ECO:0000256" key="10">
    <source>
        <dbReference type="PROSITE-ProRule" id="PRU01360"/>
    </source>
</evidence>
<dbReference type="Proteomes" id="UP001163328">
    <property type="component" value="Chromosome"/>
</dbReference>
<dbReference type="Pfam" id="PF07715">
    <property type="entry name" value="Plug"/>
    <property type="match status" value="1"/>
</dbReference>
<comment type="subcellular location">
    <subcellularLocation>
        <location evidence="1 10">Cell outer membrane</location>
        <topology evidence="1 10">Multi-pass membrane protein</topology>
    </subcellularLocation>
</comment>
<keyword evidence="15" id="KW-1185">Reference proteome</keyword>
<evidence type="ECO:0000313" key="14">
    <source>
        <dbReference type="EMBL" id="UYW01574.1"/>
    </source>
</evidence>
<keyword evidence="7 10" id="KW-0472">Membrane</keyword>
<evidence type="ECO:0000256" key="8">
    <source>
        <dbReference type="ARBA" id="ARBA00023170"/>
    </source>
</evidence>
<keyword evidence="9 10" id="KW-0998">Cell outer membrane</keyword>
<organism evidence="14 15">
    <name type="scientific">Flavobacterium agricola</name>
    <dbReference type="NCBI Taxonomy" id="2870839"/>
    <lineage>
        <taxon>Bacteria</taxon>
        <taxon>Pseudomonadati</taxon>
        <taxon>Bacteroidota</taxon>
        <taxon>Flavobacteriia</taxon>
        <taxon>Flavobacteriales</taxon>
        <taxon>Flavobacteriaceae</taxon>
        <taxon>Flavobacterium</taxon>
    </lineage>
</organism>
<evidence type="ECO:0000256" key="9">
    <source>
        <dbReference type="ARBA" id="ARBA00023237"/>
    </source>
</evidence>
<dbReference type="Pfam" id="PF00593">
    <property type="entry name" value="TonB_dep_Rec_b-barrel"/>
    <property type="match status" value="1"/>
</dbReference>
<dbReference type="EMBL" id="CP081495">
    <property type="protein sequence ID" value="UYW01574.1"/>
    <property type="molecule type" value="Genomic_DNA"/>
</dbReference>
<evidence type="ECO:0000256" key="11">
    <source>
        <dbReference type="RuleBase" id="RU003357"/>
    </source>
</evidence>
<dbReference type="Gene3D" id="2.40.170.20">
    <property type="entry name" value="TonB-dependent receptor, beta-barrel domain"/>
    <property type="match status" value="1"/>
</dbReference>
<keyword evidence="5" id="KW-0732">Signal</keyword>
<keyword evidence="2 10" id="KW-0813">Transport</keyword>
<keyword evidence="8 14" id="KW-0675">Receptor</keyword>
<sequence length="679" mass="77345">MYLKKIAVIAISVFGFNQIVAQVTDSIQPLNQVIITSFKRNIPYLESTSSAARISSDILQLNHPERLLDAVNMVPGVMLEERSPGSYRVSMRGSTIRSPFGVRNVKIYLDDFILTDVSGNSYLNLIDPNLIAEIAVLKGPQGGEIGSESGGALLLQTTKKEALNLELLGGSYNMFAQRFNLSKQLGKHFVQIAQSYYDTDSYREQAAVNKKSFFIKDDWKYNHKNTLNLTLLYTDLFYETPGGLTWQQMQTNRRQARLATPTLPSAETQKASIYNKTVLGGLAHLWKINENWSQFTLVQSSFTDFKNPFISNYEVRNEKNLQGRLFLQYQKQLQNVMLESRLGLEAGTNASTIKNYDNLAGNKGNAQKFDAINTHAAYYFFTQRVVFANQLFVDAGISLNTMQYDWKTTFPEQETGKIHFKNQVLPSLGATYKLNPTWFIRAKIAKGTSAPTSEEVRSSNQQIATNLMAEYGWNKEIGLRKKLGALFLETTYFDYLLKDAIVKRQDAEGNDYFINSGGTKQRGIEFLIESDYFTWNQSAQNQFKFYFAGHYYDFSYDDYQINQADYSGKVLPGISKWSVQSLLSFRFNSHFTINYANYYHSSLFLNDANTEKAKGYVVGNLQANRSFKIDKHKLQVYLSLNNIYNTKYSAGYDLNAFGNRFYNPAAIFNFHIGTKFSIN</sequence>
<protein>
    <submittedName>
        <fullName evidence="14">TonB-dependent receptor</fullName>
    </submittedName>
</protein>
<feature type="domain" description="TonB-dependent receptor-like beta-barrel" evidence="12">
    <location>
        <begin position="219"/>
        <end position="643"/>
    </location>
</feature>
<evidence type="ECO:0000259" key="12">
    <source>
        <dbReference type="Pfam" id="PF00593"/>
    </source>
</evidence>
<dbReference type="PANTHER" id="PTHR30069:SF29">
    <property type="entry name" value="HEMOGLOBIN AND HEMOGLOBIN-HAPTOGLOBIN-BINDING PROTEIN 1-RELATED"/>
    <property type="match status" value="1"/>
</dbReference>
<gene>
    <name evidence="14" type="ORF">K5I29_01195</name>
</gene>
<name>A0ABY6LZB2_9FLAO</name>
<dbReference type="SUPFAM" id="SSF56935">
    <property type="entry name" value="Porins"/>
    <property type="match status" value="1"/>
</dbReference>
<dbReference type="InterPro" id="IPR000531">
    <property type="entry name" value="Beta-barrel_TonB"/>
</dbReference>
<evidence type="ECO:0000313" key="15">
    <source>
        <dbReference type="Proteomes" id="UP001163328"/>
    </source>
</evidence>
<evidence type="ECO:0000259" key="13">
    <source>
        <dbReference type="Pfam" id="PF07715"/>
    </source>
</evidence>
<accession>A0ABY6LZB2</accession>
<dbReference type="RefSeq" id="WP_264434048.1">
    <property type="nucleotide sequence ID" value="NZ_CP081495.1"/>
</dbReference>
<dbReference type="PANTHER" id="PTHR30069">
    <property type="entry name" value="TONB-DEPENDENT OUTER MEMBRANE RECEPTOR"/>
    <property type="match status" value="1"/>
</dbReference>
<dbReference type="PROSITE" id="PS52016">
    <property type="entry name" value="TONB_DEPENDENT_REC_3"/>
    <property type="match status" value="1"/>
</dbReference>
<feature type="domain" description="TonB-dependent receptor plug" evidence="13">
    <location>
        <begin position="46"/>
        <end position="151"/>
    </location>
</feature>
<evidence type="ECO:0000256" key="4">
    <source>
        <dbReference type="ARBA" id="ARBA00022692"/>
    </source>
</evidence>
<evidence type="ECO:0000256" key="7">
    <source>
        <dbReference type="ARBA" id="ARBA00023136"/>
    </source>
</evidence>
<keyword evidence="3 10" id="KW-1134">Transmembrane beta strand</keyword>